<comment type="caution">
    <text evidence="3">The sequence shown here is derived from an EMBL/GenBank/DDBJ whole genome shotgun (WGS) entry which is preliminary data.</text>
</comment>
<dbReference type="EMBL" id="CAGKOT010000043">
    <property type="protein sequence ID" value="CAB5380696.1"/>
    <property type="molecule type" value="Genomic_DNA"/>
</dbReference>
<feature type="transmembrane region" description="Helical" evidence="2">
    <location>
        <begin position="191"/>
        <end position="215"/>
    </location>
</feature>
<keyword evidence="2" id="KW-1133">Transmembrane helix</keyword>
<accession>A0A916EGI2</accession>
<evidence type="ECO:0000313" key="3">
    <source>
        <dbReference type="EMBL" id="CAB5380696.1"/>
    </source>
</evidence>
<reference evidence="3" key="1">
    <citation type="submission" date="2020-05" db="EMBL/GenBank/DDBJ databases">
        <authorList>
            <person name="Rincon C."/>
            <person name="Sanders R I."/>
            <person name="Robbins C."/>
            <person name="Chaturvedi A."/>
        </authorList>
    </citation>
    <scope>NUCLEOTIDE SEQUENCE</scope>
    <source>
        <strain evidence="3">CHB12</strain>
    </source>
</reference>
<evidence type="ECO:0000256" key="2">
    <source>
        <dbReference type="SAM" id="Phobius"/>
    </source>
</evidence>
<keyword evidence="2" id="KW-0812">Transmembrane</keyword>
<feature type="transmembrane region" description="Helical" evidence="2">
    <location>
        <begin position="64"/>
        <end position="87"/>
    </location>
</feature>
<name>A0A916EGI2_9GLOM</name>
<dbReference type="VEuPathDB" id="FungiDB:RhiirFUN_000214"/>
<feature type="transmembrane region" description="Helical" evidence="2">
    <location>
        <begin position="288"/>
        <end position="305"/>
    </location>
</feature>
<evidence type="ECO:0000256" key="1">
    <source>
        <dbReference type="SAM" id="Coils"/>
    </source>
</evidence>
<proteinExistence type="predicted"/>
<dbReference type="Proteomes" id="UP000684084">
    <property type="component" value="Unassembled WGS sequence"/>
</dbReference>
<feature type="transmembrane region" description="Helical" evidence="2">
    <location>
        <begin position="262"/>
        <end position="282"/>
    </location>
</feature>
<feature type="transmembrane region" description="Helical" evidence="2">
    <location>
        <begin position="137"/>
        <end position="153"/>
    </location>
</feature>
<sequence length="389" mass="45650">MVIFLSYFKKYSLTRGVKSYKIAVKNYQELKKQRFYGFIFESIMFRNGIRNNIIKRKFHEISNFLNFIICNIVFFSFFPSASASFAPFIDLTYESQVDLYFTILDTLFPILFMILINVSGKPGTITNVVLPLLDDTLYNMVTWMIPLIVSFAYDDLMSMKIFSIINMCLHVICAVFAIIKWKRVAVRVNYFEFGLVFLSLVFVPVIAIPIFWITFITTSHFYLINMIFLVLFVICLVSFMSIIIVFVIEVQPMEGGVVMHNMQYILFLICFYAPNILQTLLITLIYPINYYFVKTWMFILALSLTRNASYFTDKVPVNRLATSTAVTQCLIRSFVEQNICEIFKEMQILTKDMYKMQKRMQKKIDEMQNEMKTIMDEIKCNENAEVSFS</sequence>
<dbReference type="AlphaFoldDB" id="A0A916EGI2"/>
<feature type="transmembrane region" description="Helical" evidence="2">
    <location>
        <begin position="159"/>
        <end position="179"/>
    </location>
</feature>
<gene>
    <name evidence="3" type="ORF">CHRIB12_LOCUS17206</name>
</gene>
<organism evidence="3 4">
    <name type="scientific">Rhizophagus irregularis</name>
    <dbReference type="NCBI Taxonomy" id="588596"/>
    <lineage>
        <taxon>Eukaryota</taxon>
        <taxon>Fungi</taxon>
        <taxon>Fungi incertae sedis</taxon>
        <taxon>Mucoromycota</taxon>
        <taxon>Glomeromycotina</taxon>
        <taxon>Glomeromycetes</taxon>
        <taxon>Glomerales</taxon>
        <taxon>Glomeraceae</taxon>
        <taxon>Rhizophagus</taxon>
    </lineage>
</organism>
<dbReference type="OrthoDB" id="2434437at2759"/>
<feature type="transmembrane region" description="Helical" evidence="2">
    <location>
        <begin position="221"/>
        <end position="250"/>
    </location>
</feature>
<feature type="transmembrane region" description="Helical" evidence="2">
    <location>
        <begin position="99"/>
        <end position="116"/>
    </location>
</feature>
<protein>
    <submittedName>
        <fullName evidence="3">Uncharacterized protein</fullName>
    </submittedName>
</protein>
<keyword evidence="2" id="KW-0472">Membrane</keyword>
<keyword evidence="1" id="KW-0175">Coiled coil</keyword>
<evidence type="ECO:0000313" key="4">
    <source>
        <dbReference type="Proteomes" id="UP000684084"/>
    </source>
</evidence>
<feature type="coiled-coil region" evidence="1">
    <location>
        <begin position="357"/>
        <end position="384"/>
    </location>
</feature>